<reference evidence="1 2" key="1">
    <citation type="submission" date="2017-07" db="EMBL/GenBank/DDBJ databases">
        <title>Phylogenetic study on the rhizospheric bacterium Ochrobactrum sp. A44.</title>
        <authorList>
            <person name="Krzyzanowska D.M."/>
            <person name="Ossowicki A."/>
            <person name="Rajewska M."/>
            <person name="Maciag T."/>
            <person name="Kaczynski Z."/>
            <person name="Czerwicka M."/>
            <person name="Jafra S."/>
        </authorList>
    </citation>
    <scope>NUCLEOTIDE SEQUENCE [LARGE SCALE GENOMIC DNA]</scope>
    <source>
        <strain evidence="1 2">OgA9a</strain>
    </source>
</reference>
<dbReference type="EMBL" id="NNRL01000164">
    <property type="protein sequence ID" value="OYR09203.1"/>
    <property type="molecule type" value="Genomic_DNA"/>
</dbReference>
<evidence type="ECO:0000313" key="2">
    <source>
        <dbReference type="Proteomes" id="UP000216478"/>
    </source>
</evidence>
<protein>
    <recommendedName>
        <fullName evidence="3">Transposase</fullName>
    </recommendedName>
</protein>
<gene>
    <name evidence="1" type="ORF">CEV33_2932</name>
</gene>
<name>A0A256F346_9HYPH</name>
<dbReference type="AlphaFoldDB" id="A0A256F346"/>
<evidence type="ECO:0000313" key="1">
    <source>
        <dbReference type="EMBL" id="OYR09203.1"/>
    </source>
</evidence>
<keyword evidence="2" id="KW-1185">Reference proteome</keyword>
<evidence type="ECO:0008006" key="3">
    <source>
        <dbReference type="Google" id="ProtNLM"/>
    </source>
</evidence>
<dbReference type="Proteomes" id="UP000216478">
    <property type="component" value="Unassembled WGS sequence"/>
</dbReference>
<comment type="caution">
    <text evidence="1">The sequence shown here is derived from an EMBL/GenBank/DDBJ whole genome shotgun (WGS) entry which is preliminary data.</text>
</comment>
<organism evidence="1 2">
    <name type="scientific">Brucella grignonensis</name>
    <dbReference type="NCBI Taxonomy" id="94627"/>
    <lineage>
        <taxon>Bacteria</taxon>
        <taxon>Pseudomonadati</taxon>
        <taxon>Pseudomonadota</taxon>
        <taxon>Alphaproteobacteria</taxon>
        <taxon>Hyphomicrobiales</taxon>
        <taxon>Brucellaceae</taxon>
        <taxon>Brucella/Ochrobactrum group</taxon>
        <taxon>Brucella</taxon>
    </lineage>
</organism>
<proteinExistence type="predicted"/>
<sequence>MLPGETEQRDCYAKGSYAKVVALIDCLQPLEAVSVHLWAARLDNLQHLFGRDTEMLCEPVAVIRVKHSLIKAWRGAHCPECGHSLFERGTHNAALAITSAMLPALPRSTAHDAK</sequence>
<accession>A0A256F346</accession>